<accession>A0A1M6R6L6</accession>
<evidence type="ECO:0000256" key="5">
    <source>
        <dbReference type="RuleBase" id="RU361174"/>
    </source>
</evidence>
<evidence type="ECO:0000256" key="1">
    <source>
        <dbReference type="ARBA" id="ARBA00022737"/>
    </source>
</evidence>
<proteinExistence type="inferred from homology"/>
<evidence type="ECO:0000256" key="4">
    <source>
        <dbReference type="ARBA" id="ARBA00023326"/>
    </source>
</evidence>
<dbReference type="Gene3D" id="2.60.120.260">
    <property type="entry name" value="Galactose-binding domain-like"/>
    <property type="match status" value="1"/>
</dbReference>
<dbReference type="InterPro" id="IPR017853">
    <property type="entry name" value="GH"/>
</dbReference>
<dbReference type="Pfam" id="PF02018">
    <property type="entry name" value="CBM_4_9"/>
    <property type="match status" value="1"/>
</dbReference>
<dbReference type="InterPro" id="IPR044846">
    <property type="entry name" value="GH10"/>
</dbReference>
<dbReference type="PANTHER" id="PTHR31490:SF1">
    <property type="entry name" value="ENDO-1,4-BETA-XYLANASE 1"/>
    <property type="match status" value="1"/>
</dbReference>
<keyword evidence="2 5" id="KW-0378">Hydrolase</keyword>
<keyword evidence="5 8" id="KW-0326">Glycosidase</keyword>
<dbReference type="InterPro" id="IPR001000">
    <property type="entry name" value="GH10_dom"/>
</dbReference>
<dbReference type="PANTHER" id="PTHR31490">
    <property type="entry name" value="GLYCOSYL HYDROLASE"/>
    <property type="match status" value="1"/>
</dbReference>
<keyword evidence="4 5" id="KW-0624">Polysaccharide degradation</keyword>
<dbReference type="EC" id="3.2.1.8" evidence="5"/>
<feature type="signal peptide" evidence="6">
    <location>
        <begin position="1"/>
        <end position="25"/>
    </location>
</feature>
<sequence length="558" mass="63878">MISFFQHRFFSSAIFLAFFCTSAVAQNILSNGNMEYGDGGWYLWNNPDGPATVEMKLAEPGLGYDGSQGVKIVVKQLPKIWWGLQLQPPKFLADSAYYKLKFKAKGNVPINAIVQGGPPDYRQKESASFDLSEKWQTYSMTFLADQKGYGLNNVTFHVGLKKGWLQMDDVEIEKIGSMDSQWFASSESRIDSLRKADFSVKAKPGEKVHVKLQRHAFPFGTALALYKMNGNSKQDSVEKWYREKAKKFFWHGVSENQFKWPEYEPKKGKVKREEMKEYTDFTAQNSWELRGHALMWGHQGYGFDKHYSNPGSPKKCKDFANYLKARIDRDLKEYKGKITEYDVWNEPLHEAYTFNTCGWNLLDSAFIWAHRADPEAKLYINEYNVVAAGETDRYYNLIRGMLDRKVPIHGIGVQCHFGLRPVVPALIRERLDKLASLGLPIKITEFDIGDWQLGMNDSESVQAQKYETFIRTAFSHPAVSGILLWGFWDNRHWVKNGGVIAADGREKPAAKAIFDLWHKIWNTDTTAVAGEDGLAHFRGFKGTYQVTAEGKTFEMRVE</sequence>
<dbReference type="SUPFAM" id="SSF51445">
    <property type="entry name" value="(Trans)glycosidases"/>
    <property type="match status" value="1"/>
</dbReference>
<dbReference type="PRINTS" id="PR00134">
    <property type="entry name" value="GLHYDRLASE10"/>
</dbReference>
<keyword evidence="9" id="KW-1185">Reference proteome</keyword>
<dbReference type="SUPFAM" id="SSF49785">
    <property type="entry name" value="Galactose-binding domain-like"/>
    <property type="match status" value="1"/>
</dbReference>
<comment type="similarity">
    <text evidence="5">Belongs to the glycosyl hydrolase 10 (cellulase F) family.</text>
</comment>
<keyword evidence="1" id="KW-0677">Repeat</keyword>
<protein>
    <recommendedName>
        <fullName evidence="5">Beta-xylanase</fullName>
        <ecNumber evidence="5">3.2.1.8</ecNumber>
    </recommendedName>
</protein>
<dbReference type="GO" id="GO:0031176">
    <property type="term" value="F:endo-1,4-beta-xylanase activity"/>
    <property type="evidence" value="ECO:0007669"/>
    <property type="project" value="UniProtKB-EC"/>
</dbReference>
<gene>
    <name evidence="8" type="ORF">SAMN05720469_103128</name>
</gene>
<feature type="domain" description="GH10" evidence="7">
    <location>
        <begin position="231"/>
        <end position="516"/>
    </location>
</feature>
<feature type="chain" id="PRO_5012161016" description="Beta-xylanase" evidence="6">
    <location>
        <begin position="26"/>
        <end position="558"/>
    </location>
</feature>
<dbReference type="Gene3D" id="3.20.20.80">
    <property type="entry name" value="Glycosidases"/>
    <property type="match status" value="1"/>
</dbReference>
<dbReference type="AlphaFoldDB" id="A0A1M6R6L6"/>
<dbReference type="GO" id="GO:0045493">
    <property type="term" value="P:xylan catabolic process"/>
    <property type="evidence" value="ECO:0007669"/>
    <property type="project" value="UniProtKB-KW"/>
</dbReference>
<organism evidence="8 9">
    <name type="scientific">Fibrobacter intestinalis</name>
    <dbReference type="NCBI Taxonomy" id="28122"/>
    <lineage>
        <taxon>Bacteria</taxon>
        <taxon>Pseudomonadati</taxon>
        <taxon>Fibrobacterota</taxon>
        <taxon>Fibrobacteria</taxon>
        <taxon>Fibrobacterales</taxon>
        <taxon>Fibrobacteraceae</taxon>
        <taxon>Fibrobacter</taxon>
    </lineage>
</organism>
<dbReference type="RefSeq" id="WP_073302475.1">
    <property type="nucleotide sequence ID" value="NZ_FRAW01000003.1"/>
</dbReference>
<evidence type="ECO:0000256" key="2">
    <source>
        <dbReference type="ARBA" id="ARBA00022801"/>
    </source>
</evidence>
<evidence type="ECO:0000313" key="9">
    <source>
        <dbReference type="Proteomes" id="UP000184275"/>
    </source>
</evidence>
<comment type="catalytic activity">
    <reaction evidence="5">
        <text>Endohydrolysis of (1-&gt;4)-beta-D-xylosidic linkages in xylans.</text>
        <dbReference type="EC" id="3.2.1.8"/>
    </reaction>
</comment>
<dbReference type="SMART" id="SM00633">
    <property type="entry name" value="Glyco_10"/>
    <property type="match status" value="1"/>
</dbReference>
<evidence type="ECO:0000256" key="6">
    <source>
        <dbReference type="SAM" id="SignalP"/>
    </source>
</evidence>
<evidence type="ECO:0000313" key="8">
    <source>
        <dbReference type="EMBL" id="SHK28102.1"/>
    </source>
</evidence>
<dbReference type="Proteomes" id="UP000184275">
    <property type="component" value="Unassembled WGS sequence"/>
</dbReference>
<keyword evidence="3 5" id="KW-0119">Carbohydrate metabolism</keyword>
<evidence type="ECO:0000259" key="7">
    <source>
        <dbReference type="PROSITE" id="PS51760"/>
    </source>
</evidence>
<dbReference type="EMBL" id="FRAW01000003">
    <property type="protein sequence ID" value="SHK28102.1"/>
    <property type="molecule type" value="Genomic_DNA"/>
</dbReference>
<reference evidence="9" key="1">
    <citation type="submission" date="2016-11" db="EMBL/GenBank/DDBJ databases">
        <authorList>
            <person name="Varghese N."/>
            <person name="Submissions S."/>
        </authorList>
    </citation>
    <scope>NUCLEOTIDE SEQUENCE [LARGE SCALE GENOMIC DNA]</scope>
    <source>
        <strain evidence="9">UWOS</strain>
    </source>
</reference>
<evidence type="ECO:0000256" key="3">
    <source>
        <dbReference type="ARBA" id="ARBA00023277"/>
    </source>
</evidence>
<name>A0A1M6R6L6_9BACT</name>
<keyword evidence="6" id="KW-0732">Signal</keyword>
<dbReference type="InterPro" id="IPR003305">
    <property type="entry name" value="CenC_carb-bd"/>
</dbReference>
<dbReference type="PROSITE" id="PS51760">
    <property type="entry name" value="GH10_2"/>
    <property type="match status" value="1"/>
</dbReference>
<dbReference type="Pfam" id="PF00331">
    <property type="entry name" value="Glyco_hydro_10"/>
    <property type="match status" value="1"/>
</dbReference>
<keyword evidence="8" id="KW-0858">Xylan degradation</keyword>
<dbReference type="InterPro" id="IPR008979">
    <property type="entry name" value="Galactose-bd-like_sf"/>
</dbReference>